<protein>
    <submittedName>
        <fullName evidence="1">Uncharacterized protein</fullName>
    </submittedName>
</protein>
<dbReference type="EMBL" id="VDEP01000206">
    <property type="protein sequence ID" value="KAA1123707.1"/>
    <property type="molecule type" value="Genomic_DNA"/>
</dbReference>
<proteinExistence type="predicted"/>
<dbReference type="Proteomes" id="UP000325313">
    <property type="component" value="Unassembled WGS sequence"/>
</dbReference>
<accession>A0A5B0RDB6</accession>
<comment type="caution">
    <text evidence="1">The sequence shown here is derived from an EMBL/GenBank/DDBJ whole genome shotgun (WGS) entry which is preliminary data.</text>
</comment>
<gene>
    <name evidence="1" type="ORF">PGTUg99_005846</name>
</gene>
<reference evidence="1 2" key="1">
    <citation type="submission" date="2019-05" db="EMBL/GenBank/DDBJ databases">
        <title>Emergence of the Ug99 lineage of the wheat stem rust pathogen through somatic hybridization.</title>
        <authorList>
            <person name="Li F."/>
            <person name="Upadhyaya N.M."/>
            <person name="Sperschneider J."/>
            <person name="Matny O."/>
            <person name="Nguyen-Phuc H."/>
            <person name="Mago R."/>
            <person name="Raley C."/>
            <person name="Miller M.E."/>
            <person name="Silverstein K.A.T."/>
            <person name="Henningsen E."/>
            <person name="Hirsch C.D."/>
            <person name="Visser B."/>
            <person name="Pretorius Z.A."/>
            <person name="Steffenson B.J."/>
            <person name="Schwessinger B."/>
            <person name="Dodds P.N."/>
            <person name="Figueroa M."/>
        </authorList>
    </citation>
    <scope>NUCLEOTIDE SEQUENCE [LARGE SCALE GENOMIC DNA]</scope>
    <source>
        <strain evidence="1 2">Ug99</strain>
    </source>
</reference>
<name>A0A5B0RDB6_PUCGR</name>
<evidence type="ECO:0000313" key="2">
    <source>
        <dbReference type="Proteomes" id="UP000325313"/>
    </source>
</evidence>
<sequence>MLPTQNQLRPEITKLNLDTSPPHHRRVIVWSPLTIGIFPLIVSGSPINAEANLDLLEKQTLTPPQEGNLILSTEWTPTAAF</sequence>
<evidence type="ECO:0000313" key="1">
    <source>
        <dbReference type="EMBL" id="KAA1123707.1"/>
    </source>
</evidence>
<organism evidence="1 2">
    <name type="scientific">Puccinia graminis f. sp. tritici</name>
    <dbReference type="NCBI Taxonomy" id="56615"/>
    <lineage>
        <taxon>Eukaryota</taxon>
        <taxon>Fungi</taxon>
        <taxon>Dikarya</taxon>
        <taxon>Basidiomycota</taxon>
        <taxon>Pucciniomycotina</taxon>
        <taxon>Pucciniomycetes</taxon>
        <taxon>Pucciniales</taxon>
        <taxon>Pucciniaceae</taxon>
        <taxon>Puccinia</taxon>
    </lineage>
</organism>
<dbReference type="AlphaFoldDB" id="A0A5B0RDB6"/>